<proteinExistence type="predicted"/>
<keyword evidence="1" id="KW-0694">RNA-binding</keyword>
<dbReference type="Gene3D" id="3.30.1370.10">
    <property type="entry name" value="K Homology domain, type 1"/>
    <property type="match status" value="1"/>
</dbReference>
<evidence type="ECO:0000313" key="5">
    <source>
        <dbReference type="Proteomes" id="UP001150266"/>
    </source>
</evidence>
<dbReference type="InterPro" id="IPR036612">
    <property type="entry name" value="KH_dom_type_1_sf"/>
</dbReference>
<dbReference type="SUPFAM" id="SSF54791">
    <property type="entry name" value="Eukaryotic type KH-domain (KH-domain type I)"/>
    <property type="match status" value="1"/>
</dbReference>
<gene>
    <name evidence="4" type="ORF">J3R30DRAFT_3697564</name>
</gene>
<dbReference type="AlphaFoldDB" id="A0A9W9AM02"/>
<evidence type="ECO:0000259" key="3">
    <source>
        <dbReference type="SMART" id="SM00322"/>
    </source>
</evidence>
<dbReference type="EMBL" id="JAOTPV010000003">
    <property type="protein sequence ID" value="KAJ4486114.1"/>
    <property type="molecule type" value="Genomic_DNA"/>
</dbReference>
<organism evidence="4 5">
    <name type="scientific">Lentinula aciculospora</name>
    <dbReference type="NCBI Taxonomy" id="153920"/>
    <lineage>
        <taxon>Eukaryota</taxon>
        <taxon>Fungi</taxon>
        <taxon>Dikarya</taxon>
        <taxon>Basidiomycota</taxon>
        <taxon>Agaricomycotina</taxon>
        <taxon>Agaricomycetes</taxon>
        <taxon>Agaricomycetidae</taxon>
        <taxon>Agaricales</taxon>
        <taxon>Marasmiineae</taxon>
        <taxon>Omphalotaceae</taxon>
        <taxon>Lentinula</taxon>
    </lineage>
</organism>
<dbReference type="OrthoDB" id="128646at2759"/>
<dbReference type="GO" id="GO:0003723">
    <property type="term" value="F:RNA binding"/>
    <property type="evidence" value="ECO:0007669"/>
    <property type="project" value="UniProtKB-UniRule"/>
</dbReference>
<feature type="domain" description="K Homology" evidence="3">
    <location>
        <begin position="99"/>
        <end position="168"/>
    </location>
</feature>
<protein>
    <recommendedName>
        <fullName evidence="3">K Homology domain-containing protein</fullName>
    </recommendedName>
</protein>
<feature type="compositionally biased region" description="Low complexity" evidence="2">
    <location>
        <begin position="177"/>
        <end position="204"/>
    </location>
</feature>
<feature type="region of interest" description="Disordered" evidence="2">
    <location>
        <begin position="165"/>
        <end position="212"/>
    </location>
</feature>
<dbReference type="InterPro" id="IPR004087">
    <property type="entry name" value="KH_dom"/>
</dbReference>
<reference evidence="4" key="1">
    <citation type="submission" date="2022-08" db="EMBL/GenBank/DDBJ databases">
        <title>A Global Phylogenomic Analysis of the Shiitake Genus Lentinula.</title>
        <authorList>
            <consortium name="DOE Joint Genome Institute"/>
            <person name="Sierra-Patev S."/>
            <person name="Min B."/>
            <person name="Naranjo-Ortiz M."/>
            <person name="Looney B."/>
            <person name="Konkel Z."/>
            <person name="Slot J.C."/>
            <person name="Sakamoto Y."/>
            <person name="Steenwyk J.L."/>
            <person name="Rokas A."/>
            <person name="Carro J."/>
            <person name="Camarero S."/>
            <person name="Ferreira P."/>
            <person name="Molpeceres G."/>
            <person name="Ruiz-Duenas F.J."/>
            <person name="Serrano A."/>
            <person name="Henrissat B."/>
            <person name="Drula E."/>
            <person name="Hughes K.W."/>
            <person name="Mata J.L."/>
            <person name="Ishikawa N.K."/>
            <person name="Vargas-Isla R."/>
            <person name="Ushijima S."/>
            <person name="Smith C.A."/>
            <person name="Ahrendt S."/>
            <person name="Andreopoulos W."/>
            <person name="He G."/>
            <person name="Labutti K."/>
            <person name="Lipzen A."/>
            <person name="Ng V."/>
            <person name="Riley R."/>
            <person name="Sandor L."/>
            <person name="Barry K."/>
            <person name="Martinez A.T."/>
            <person name="Xiao Y."/>
            <person name="Gibbons J.G."/>
            <person name="Terashima K."/>
            <person name="Grigoriev I.V."/>
            <person name="Hibbett D.S."/>
        </authorList>
    </citation>
    <scope>NUCLEOTIDE SEQUENCE</scope>
    <source>
        <strain evidence="4">JLM2183</strain>
    </source>
</reference>
<evidence type="ECO:0000256" key="1">
    <source>
        <dbReference type="PROSITE-ProRule" id="PRU00117"/>
    </source>
</evidence>
<comment type="caution">
    <text evidence="4">The sequence shown here is derived from an EMBL/GenBank/DDBJ whole genome shotgun (WGS) entry which is preliminary data.</text>
</comment>
<dbReference type="Proteomes" id="UP001150266">
    <property type="component" value="Unassembled WGS sequence"/>
</dbReference>
<evidence type="ECO:0000313" key="4">
    <source>
        <dbReference type="EMBL" id="KAJ4486114.1"/>
    </source>
</evidence>
<dbReference type="InterPro" id="IPR004088">
    <property type="entry name" value="KH_dom_type_1"/>
</dbReference>
<name>A0A9W9AM02_9AGAR</name>
<dbReference type="PROSITE" id="PS50084">
    <property type="entry name" value="KH_TYPE_1"/>
    <property type="match status" value="1"/>
</dbReference>
<dbReference type="Gene3D" id="2.40.70.10">
    <property type="entry name" value="Acid Proteases"/>
    <property type="match status" value="1"/>
</dbReference>
<dbReference type="Pfam" id="PF00013">
    <property type="entry name" value="KH_1"/>
    <property type="match status" value="1"/>
</dbReference>
<feature type="region of interest" description="Disordered" evidence="2">
    <location>
        <begin position="57"/>
        <end position="81"/>
    </location>
</feature>
<dbReference type="InterPro" id="IPR021109">
    <property type="entry name" value="Peptidase_aspartic_dom_sf"/>
</dbReference>
<sequence length="429" mass="46192">MPLVFYSTTNLFNPTLSFFLASNPTFNMSASLDVLSVKIDTLINTLSEVAVTLRSTTTTSTAAPVPRKKGKKVAPTPAATSSAPVNAQLRLPTTSADLEKLTIQILVPDASAGHLVGRAGASLKQIHDFSRARISVPPSGSSGAQLVTIRGSRHEVGDALVAIGKAPALSPNPPPTTTGTRPSTTSVSVDIPLSSTVSSSRSTTQMPPEPMSVSIPVGTAQPTPMSVSVPTALPTTAPTSRMDKLRERPDFGRWLIVPDHLGEVEDDEGEVKANSRTSCLITHSVRLLSTIDQNPPQLLEYLVTNLGSEDIILGLPWLRKVNPDIDWREGRLAITSPRKAPHPMTIEEIPEPKESNVGGTTAHIVEMNPDWDATSAPQVHFSILEPDDQPQVPEETLPLPMPDPEIHEYTESTPLYQLVGNRKWRRALL</sequence>
<evidence type="ECO:0000256" key="2">
    <source>
        <dbReference type="SAM" id="MobiDB-lite"/>
    </source>
</evidence>
<keyword evidence="5" id="KW-1185">Reference proteome</keyword>
<accession>A0A9W9AM02</accession>
<dbReference type="CDD" id="cd00105">
    <property type="entry name" value="KH-I"/>
    <property type="match status" value="1"/>
</dbReference>
<dbReference type="SMART" id="SM00322">
    <property type="entry name" value="KH"/>
    <property type="match status" value="1"/>
</dbReference>